<name>A0A6I4UQT7_9SPHN</name>
<reference evidence="3 6" key="2">
    <citation type="submission" date="2020-08" db="EMBL/GenBank/DDBJ databases">
        <title>Genomic Encyclopedia of Type Strains, Phase IV (KMG-IV): sequencing the most valuable type-strain genomes for metagenomic binning, comparative biology and taxonomic classification.</title>
        <authorList>
            <person name="Goeker M."/>
        </authorList>
    </citation>
    <scope>NUCLEOTIDE SEQUENCE [LARGE SCALE GENOMIC DNA]</scope>
    <source>
        <strain evidence="3 6">DSM 8510</strain>
    </source>
</reference>
<feature type="transmembrane region" description="Helical" evidence="1">
    <location>
        <begin position="62"/>
        <end position="80"/>
    </location>
</feature>
<feature type="domain" description="Fatty acid desaturase" evidence="2">
    <location>
        <begin position="63"/>
        <end position="288"/>
    </location>
</feature>
<evidence type="ECO:0000313" key="3">
    <source>
        <dbReference type="EMBL" id="MBB3776880.1"/>
    </source>
</evidence>
<evidence type="ECO:0000259" key="2">
    <source>
        <dbReference type="Pfam" id="PF00487"/>
    </source>
</evidence>
<dbReference type="RefSeq" id="WP_160762018.1">
    <property type="nucleotide sequence ID" value="NZ_BAAADZ010000001.1"/>
</dbReference>
<dbReference type="EMBL" id="WTYB01000004">
    <property type="protein sequence ID" value="MXP39887.1"/>
    <property type="molecule type" value="Genomic_DNA"/>
</dbReference>
<gene>
    <name evidence="3" type="ORF">FHS52_002873</name>
    <name evidence="4" type="ORF">GRI59_14860</name>
</gene>
<protein>
    <submittedName>
        <fullName evidence="4">Beta-carotene hydroxylase</fullName>
        <ecNumber evidence="3">1.14.13.-</ecNumber>
    </submittedName>
</protein>
<sequence length="294" mass="33610">MTGQATADTADLAALPAAQLLKMERQIARRHSGMFPWLILVWAFGNMACWLALWPLVFTGTLPLWAVFPIALINLSLVYLPTHEAQHDIIARPGTRLRWLNELVGHGTSWMIVYPFAMLRVTHLDHHRHANDPLLDPDHQISAKGPWSAVWTSIRERQPNGRRQQDYLASLERAGRKDLIALSLIYRLAYFAILFALAWTGHALEAFFLWWLPVQIGSTYLLFFLSWAPHHSGGQGRYRDTRSFRSPLGNIGSMGMQYHIVHHLHPYIPLTRTPAAYWEMRPILEARGCNIADL</sequence>
<dbReference type="OrthoDB" id="784276at2"/>
<reference evidence="4 5" key="1">
    <citation type="submission" date="2019-12" db="EMBL/GenBank/DDBJ databases">
        <title>Genomic-based taxomic classification of the family Erythrobacteraceae.</title>
        <authorList>
            <person name="Xu L."/>
        </authorList>
    </citation>
    <scope>NUCLEOTIDE SEQUENCE [LARGE SCALE GENOMIC DNA]</scope>
    <source>
        <strain evidence="4 5">JCM 10282</strain>
    </source>
</reference>
<feature type="transmembrane region" description="Helical" evidence="1">
    <location>
        <begin position="179"/>
        <end position="201"/>
    </location>
</feature>
<comment type="caution">
    <text evidence="4">The sequence shown here is derived from an EMBL/GenBank/DDBJ whole genome shotgun (WGS) entry which is preliminary data.</text>
</comment>
<keyword evidence="6" id="KW-1185">Reference proteome</keyword>
<dbReference type="EMBL" id="JACICE010000004">
    <property type="protein sequence ID" value="MBB3776880.1"/>
    <property type="molecule type" value="Genomic_DNA"/>
</dbReference>
<evidence type="ECO:0000256" key="1">
    <source>
        <dbReference type="SAM" id="Phobius"/>
    </source>
</evidence>
<evidence type="ECO:0000313" key="4">
    <source>
        <dbReference type="EMBL" id="MXP39887.1"/>
    </source>
</evidence>
<dbReference type="Proteomes" id="UP000430021">
    <property type="component" value="Unassembled WGS sequence"/>
</dbReference>
<accession>A0A6I4UQT7</accession>
<feature type="transmembrane region" description="Helical" evidence="1">
    <location>
        <begin position="207"/>
        <end position="228"/>
    </location>
</feature>
<proteinExistence type="predicted"/>
<keyword evidence="1" id="KW-0812">Transmembrane</keyword>
<keyword evidence="3" id="KW-0560">Oxidoreductase</keyword>
<organism evidence="4 5">
    <name type="scientific">Erythrobacter ramosus</name>
    <dbReference type="NCBI Taxonomy" id="35811"/>
    <lineage>
        <taxon>Bacteria</taxon>
        <taxon>Pseudomonadati</taxon>
        <taxon>Pseudomonadota</taxon>
        <taxon>Alphaproteobacteria</taxon>
        <taxon>Sphingomonadales</taxon>
        <taxon>Erythrobacteraceae</taxon>
        <taxon>Erythrobacter/Porphyrobacter group</taxon>
        <taxon>Erythrobacter</taxon>
    </lineage>
</organism>
<dbReference type="GO" id="GO:0016491">
    <property type="term" value="F:oxidoreductase activity"/>
    <property type="evidence" value="ECO:0007669"/>
    <property type="project" value="UniProtKB-KW"/>
</dbReference>
<dbReference type="AlphaFoldDB" id="A0A6I4UQT7"/>
<evidence type="ECO:0000313" key="5">
    <source>
        <dbReference type="Proteomes" id="UP000430021"/>
    </source>
</evidence>
<dbReference type="GO" id="GO:0006629">
    <property type="term" value="P:lipid metabolic process"/>
    <property type="evidence" value="ECO:0007669"/>
    <property type="project" value="InterPro"/>
</dbReference>
<keyword evidence="1" id="KW-1133">Transmembrane helix</keyword>
<keyword evidence="1" id="KW-0472">Membrane</keyword>
<dbReference type="InterPro" id="IPR005804">
    <property type="entry name" value="FA_desaturase_dom"/>
</dbReference>
<dbReference type="Proteomes" id="UP000548685">
    <property type="component" value="Unassembled WGS sequence"/>
</dbReference>
<dbReference type="Pfam" id="PF00487">
    <property type="entry name" value="FA_desaturase"/>
    <property type="match status" value="1"/>
</dbReference>
<evidence type="ECO:0000313" key="6">
    <source>
        <dbReference type="Proteomes" id="UP000548685"/>
    </source>
</evidence>
<feature type="transmembrane region" description="Helical" evidence="1">
    <location>
        <begin position="35"/>
        <end position="56"/>
    </location>
</feature>
<dbReference type="EC" id="1.14.13.-" evidence="3"/>